<evidence type="ECO:0000256" key="14">
    <source>
        <dbReference type="SAM" id="Phobius"/>
    </source>
</evidence>
<evidence type="ECO:0000256" key="4">
    <source>
        <dbReference type="ARBA" id="ARBA00012483"/>
    </source>
</evidence>
<organism evidence="16 17">
    <name type="scientific">Pterulicium gracile</name>
    <dbReference type="NCBI Taxonomy" id="1884261"/>
    <lineage>
        <taxon>Eukaryota</taxon>
        <taxon>Fungi</taxon>
        <taxon>Dikarya</taxon>
        <taxon>Basidiomycota</taxon>
        <taxon>Agaricomycotina</taxon>
        <taxon>Agaricomycetes</taxon>
        <taxon>Agaricomycetidae</taxon>
        <taxon>Agaricales</taxon>
        <taxon>Pleurotineae</taxon>
        <taxon>Pterulaceae</taxon>
        <taxon>Pterulicium</taxon>
    </lineage>
</organism>
<keyword evidence="8" id="KW-0863">Zinc-finger</keyword>
<dbReference type="STRING" id="1884261.A0A5C3QUM9"/>
<evidence type="ECO:0000256" key="7">
    <source>
        <dbReference type="ARBA" id="ARBA00022723"/>
    </source>
</evidence>
<comment type="catalytic activity">
    <reaction evidence="1">
        <text>S-ubiquitinyl-[E2 ubiquitin-conjugating enzyme]-L-cysteine + [acceptor protein]-L-lysine = [E2 ubiquitin-conjugating enzyme]-L-cysteine + N(6)-ubiquitinyl-[acceptor protein]-L-lysine.</text>
        <dbReference type="EC" id="2.3.2.27"/>
    </reaction>
</comment>
<feature type="transmembrane region" description="Helical" evidence="14">
    <location>
        <begin position="1145"/>
        <end position="1166"/>
    </location>
</feature>
<feature type="compositionally biased region" description="Acidic residues" evidence="13">
    <location>
        <begin position="502"/>
        <end position="529"/>
    </location>
</feature>
<comment type="pathway">
    <text evidence="3">Protein modification; protein ubiquitination.</text>
</comment>
<proteinExistence type="predicted"/>
<feature type="transmembrane region" description="Helical" evidence="14">
    <location>
        <begin position="898"/>
        <end position="922"/>
    </location>
</feature>
<feature type="transmembrane region" description="Helical" evidence="14">
    <location>
        <begin position="1186"/>
        <end position="1206"/>
    </location>
</feature>
<dbReference type="Proteomes" id="UP000305067">
    <property type="component" value="Unassembled WGS sequence"/>
</dbReference>
<dbReference type="GO" id="GO:0061630">
    <property type="term" value="F:ubiquitin protein ligase activity"/>
    <property type="evidence" value="ECO:0007669"/>
    <property type="project" value="UniProtKB-EC"/>
</dbReference>
<evidence type="ECO:0000256" key="9">
    <source>
        <dbReference type="ARBA" id="ARBA00022786"/>
    </source>
</evidence>
<feature type="region of interest" description="Disordered" evidence="13">
    <location>
        <begin position="1417"/>
        <end position="1436"/>
    </location>
</feature>
<feature type="transmembrane region" description="Helical" evidence="14">
    <location>
        <begin position="960"/>
        <end position="980"/>
    </location>
</feature>
<evidence type="ECO:0000256" key="10">
    <source>
        <dbReference type="ARBA" id="ARBA00022833"/>
    </source>
</evidence>
<feature type="compositionally biased region" description="Polar residues" evidence="13">
    <location>
        <begin position="268"/>
        <end position="278"/>
    </location>
</feature>
<dbReference type="Pfam" id="PF23113">
    <property type="entry name" value="MARCHF6_C"/>
    <property type="match status" value="1"/>
</dbReference>
<feature type="transmembrane region" description="Helical" evidence="14">
    <location>
        <begin position="1338"/>
        <end position="1360"/>
    </location>
</feature>
<keyword evidence="11 14" id="KW-1133">Transmembrane helix</keyword>
<dbReference type="Pfam" id="PF12906">
    <property type="entry name" value="RINGv"/>
    <property type="match status" value="1"/>
</dbReference>
<protein>
    <recommendedName>
        <fullName evidence="4">RING-type E3 ubiquitin transferase</fullName>
        <ecNumber evidence="4">2.3.2.27</ecNumber>
    </recommendedName>
</protein>
<dbReference type="GO" id="GO:0005789">
    <property type="term" value="C:endoplasmic reticulum membrane"/>
    <property type="evidence" value="ECO:0007669"/>
    <property type="project" value="TreeGrafter"/>
</dbReference>
<dbReference type="SUPFAM" id="SSF57850">
    <property type="entry name" value="RING/U-box"/>
    <property type="match status" value="1"/>
</dbReference>
<keyword evidence="5" id="KW-0808">Transferase</keyword>
<dbReference type="PROSITE" id="PS51292">
    <property type="entry name" value="ZF_RING_CH"/>
    <property type="match status" value="1"/>
</dbReference>
<dbReference type="EMBL" id="ML178823">
    <property type="protein sequence ID" value="TFL02034.1"/>
    <property type="molecule type" value="Genomic_DNA"/>
</dbReference>
<feature type="transmembrane region" description="Helical" evidence="14">
    <location>
        <begin position="632"/>
        <end position="653"/>
    </location>
</feature>
<evidence type="ECO:0000256" key="1">
    <source>
        <dbReference type="ARBA" id="ARBA00000900"/>
    </source>
</evidence>
<dbReference type="Gene3D" id="3.30.40.10">
    <property type="entry name" value="Zinc/RING finger domain, C3HC4 (zinc finger)"/>
    <property type="match status" value="1"/>
</dbReference>
<dbReference type="PANTHER" id="PTHR13145">
    <property type="entry name" value="SSM4 PROTEIN"/>
    <property type="match status" value="1"/>
</dbReference>
<feature type="compositionally biased region" description="Polar residues" evidence="13">
    <location>
        <begin position="361"/>
        <end position="373"/>
    </location>
</feature>
<feature type="region of interest" description="Disordered" evidence="13">
    <location>
        <begin position="293"/>
        <end position="529"/>
    </location>
</feature>
<feature type="compositionally biased region" description="Low complexity" evidence="13">
    <location>
        <begin position="467"/>
        <end position="477"/>
    </location>
</feature>
<keyword evidence="7" id="KW-0479">Metal-binding</keyword>
<evidence type="ECO:0000256" key="5">
    <source>
        <dbReference type="ARBA" id="ARBA00022679"/>
    </source>
</evidence>
<feature type="transmembrane region" description="Helical" evidence="14">
    <location>
        <begin position="1000"/>
        <end position="1018"/>
    </location>
</feature>
<dbReference type="GO" id="GO:0008270">
    <property type="term" value="F:zinc ion binding"/>
    <property type="evidence" value="ECO:0007669"/>
    <property type="project" value="UniProtKB-KW"/>
</dbReference>
<feature type="compositionally biased region" description="Acidic residues" evidence="13">
    <location>
        <begin position="478"/>
        <end position="488"/>
    </location>
</feature>
<dbReference type="CDD" id="cd16702">
    <property type="entry name" value="RING_CH-C4HC3_MARCH6"/>
    <property type="match status" value="1"/>
</dbReference>
<evidence type="ECO:0000256" key="3">
    <source>
        <dbReference type="ARBA" id="ARBA00004906"/>
    </source>
</evidence>
<name>A0A5C3QUM9_9AGAR</name>
<feature type="transmembrane region" description="Helical" evidence="14">
    <location>
        <begin position="1372"/>
        <end position="1392"/>
    </location>
</feature>
<feature type="transmembrane region" description="Helical" evidence="14">
    <location>
        <begin position="176"/>
        <end position="196"/>
    </location>
</feature>
<feature type="transmembrane region" description="Helical" evidence="14">
    <location>
        <begin position="846"/>
        <end position="878"/>
    </location>
</feature>
<feature type="transmembrane region" description="Helical" evidence="14">
    <location>
        <begin position="87"/>
        <end position="111"/>
    </location>
</feature>
<keyword evidence="6 14" id="KW-0812">Transmembrane</keyword>
<dbReference type="OrthoDB" id="264354at2759"/>
<dbReference type="EC" id="2.3.2.27" evidence="4"/>
<evidence type="ECO:0000313" key="16">
    <source>
        <dbReference type="EMBL" id="TFL02034.1"/>
    </source>
</evidence>
<feature type="transmembrane region" description="Helical" evidence="14">
    <location>
        <begin position="1285"/>
        <end position="1301"/>
    </location>
</feature>
<dbReference type="InterPro" id="IPR056521">
    <property type="entry name" value="MARCHF6-like_C"/>
</dbReference>
<evidence type="ECO:0000313" key="17">
    <source>
        <dbReference type="Proteomes" id="UP000305067"/>
    </source>
</evidence>
<dbReference type="PANTHER" id="PTHR13145:SF0">
    <property type="entry name" value="E3 UBIQUITIN-PROTEIN LIGASE MARCHF6"/>
    <property type="match status" value="1"/>
</dbReference>
<reference evidence="16 17" key="1">
    <citation type="journal article" date="2019" name="Nat. Ecol. Evol.">
        <title>Megaphylogeny resolves global patterns of mushroom evolution.</title>
        <authorList>
            <person name="Varga T."/>
            <person name="Krizsan K."/>
            <person name="Foldi C."/>
            <person name="Dima B."/>
            <person name="Sanchez-Garcia M."/>
            <person name="Sanchez-Ramirez S."/>
            <person name="Szollosi G.J."/>
            <person name="Szarkandi J.G."/>
            <person name="Papp V."/>
            <person name="Albert L."/>
            <person name="Andreopoulos W."/>
            <person name="Angelini C."/>
            <person name="Antonin V."/>
            <person name="Barry K.W."/>
            <person name="Bougher N.L."/>
            <person name="Buchanan P."/>
            <person name="Buyck B."/>
            <person name="Bense V."/>
            <person name="Catcheside P."/>
            <person name="Chovatia M."/>
            <person name="Cooper J."/>
            <person name="Damon W."/>
            <person name="Desjardin D."/>
            <person name="Finy P."/>
            <person name="Geml J."/>
            <person name="Haridas S."/>
            <person name="Hughes K."/>
            <person name="Justo A."/>
            <person name="Karasinski D."/>
            <person name="Kautmanova I."/>
            <person name="Kiss B."/>
            <person name="Kocsube S."/>
            <person name="Kotiranta H."/>
            <person name="LaButti K.M."/>
            <person name="Lechner B.E."/>
            <person name="Liimatainen K."/>
            <person name="Lipzen A."/>
            <person name="Lukacs Z."/>
            <person name="Mihaltcheva S."/>
            <person name="Morgado L.N."/>
            <person name="Niskanen T."/>
            <person name="Noordeloos M.E."/>
            <person name="Ohm R.A."/>
            <person name="Ortiz-Santana B."/>
            <person name="Ovrebo C."/>
            <person name="Racz N."/>
            <person name="Riley R."/>
            <person name="Savchenko A."/>
            <person name="Shiryaev A."/>
            <person name="Soop K."/>
            <person name="Spirin V."/>
            <person name="Szebenyi C."/>
            <person name="Tomsovsky M."/>
            <person name="Tulloss R.E."/>
            <person name="Uehling J."/>
            <person name="Grigoriev I.V."/>
            <person name="Vagvolgyi C."/>
            <person name="Papp T."/>
            <person name="Martin F.M."/>
            <person name="Miettinen O."/>
            <person name="Hibbett D.S."/>
            <person name="Nagy L.G."/>
        </authorList>
    </citation>
    <scope>NUCLEOTIDE SEQUENCE [LARGE SCALE GENOMIC DNA]</scope>
    <source>
        <strain evidence="16 17">CBS 309.79</strain>
    </source>
</reference>
<dbReference type="InterPro" id="IPR013083">
    <property type="entry name" value="Znf_RING/FYVE/PHD"/>
</dbReference>
<evidence type="ECO:0000256" key="12">
    <source>
        <dbReference type="ARBA" id="ARBA00023136"/>
    </source>
</evidence>
<comment type="subcellular location">
    <subcellularLocation>
        <location evidence="2">Membrane</location>
        <topology evidence="2">Multi-pass membrane protein</topology>
    </subcellularLocation>
</comment>
<dbReference type="FunFam" id="3.30.40.10:FF:000287">
    <property type="entry name" value="RING finger membrane protein"/>
    <property type="match status" value="1"/>
</dbReference>
<keyword evidence="9" id="KW-0833">Ubl conjugation pathway</keyword>
<accession>A0A5C3QUM9</accession>
<evidence type="ECO:0000256" key="11">
    <source>
        <dbReference type="ARBA" id="ARBA00022989"/>
    </source>
</evidence>
<evidence type="ECO:0000256" key="6">
    <source>
        <dbReference type="ARBA" id="ARBA00022692"/>
    </source>
</evidence>
<dbReference type="GO" id="GO:0036503">
    <property type="term" value="P:ERAD pathway"/>
    <property type="evidence" value="ECO:0007669"/>
    <property type="project" value="TreeGrafter"/>
</dbReference>
<feature type="domain" description="RING-CH-type" evidence="15">
    <location>
        <begin position="2"/>
        <end position="63"/>
    </location>
</feature>
<keyword evidence="17" id="KW-1185">Reference proteome</keyword>
<evidence type="ECO:0000256" key="2">
    <source>
        <dbReference type="ARBA" id="ARBA00004141"/>
    </source>
</evidence>
<dbReference type="SMART" id="SM00744">
    <property type="entry name" value="RINGv"/>
    <property type="match status" value="1"/>
</dbReference>
<feature type="region of interest" description="Disordered" evidence="13">
    <location>
        <begin position="259"/>
        <end position="280"/>
    </location>
</feature>
<feature type="compositionally biased region" description="Basic and acidic residues" evidence="13">
    <location>
        <begin position="1417"/>
        <end position="1426"/>
    </location>
</feature>
<dbReference type="InterPro" id="IPR011016">
    <property type="entry name" value="Znf_RING-CH"/>
</dbReference>
<sequence>MQEAEEQDTCRICSAPAEPDQPLFHPCKCSGTIRYIHQDCLTTWLSHSKKKSCDVCKHPYSFTKVYAENMPPRLPVFLLLRKVVEQAFFTIVFSIRLVVVMSIWLAVLPMVTVWTWRMYFTVGDALAWWIADRPRPREAEFSGHQYLSGNSTIIDRSSLAARFTRHPAWLAFWSDIFTGQIIASVIILSFIALFLLREWISQNARPGILEDEDDDIIRVALNGEAPAAPQLPLVPELEPVQAPEVAQLVPDVLAPAQPIPQEPHIIPTINTPPAQGSGTPEHALVARLDAMHDLPTPHSGALDSGSDTDPATSNDQPRTLEEDTHSMQDAPAPRHRSTSDPQPAPAHLRSGLSLGLAGPSNGVQWSQPNTPYSELTPPRRPSLPSVTLPSPALEAAGGSRLRSPLESPHLATYRAPEEIQGESARLADYFGSEPRRSRSPSPAMDAAYDEYFQEPEAGPSGAALGGEESPPELLESSSSDEEEEEDYDDYRRRAVPPAVDALAEDPLGDEPFDDFADDSDDDLGPLDEDEEGMDELELELEMDLDLEDDGDDEEEEEAEVLDLAAAAQLPVPIGPEAARDPGRLPPLGGVVPNGPAVLEGNEELEVNPEDDIDGILEAIGLRGPYYTIIQNAALMIFILDTALAVAIWVPFILGKTTALLSLYPSRVLEILHLPIRLIRIVTDPIVDSSVFLFWKYLMPALLLSGKSEEPPAPVSTSEGILNFVSSLYHKILNLASGFFNELLHSKAPEPAPEPNVTYVDRVASFLGPTEPHFAAFGKEVRVNWTGFSEQWQKLAVGQTTPDRLFALLLGYMVAALMVALYLNLLTIGNMRSAGRAVRSTVRQQLLVIKVASFILIELFLFPLGCGMVLDLCAIWLFAGATFDSRTSFFWQAPLTAVFYHWAAGTMFMYCFAILLSGCRAVIRPGAMWFIKDPQDHNSHPIRDILERPTLHQLRKIGYSGVMYSVVVIAVVCSIAGLMMLGSRSGLLPFRWKIREPLSSIPVDLLFLNFTLPYTMHYFRPKGPLKKAAKAVWVFLADELRLTSYFFGGDLDSEEYRPRIRTWINNVLAERSAKDQGSYRRVPATDKVALGRDMSAVAAVTKTGEPIDDAAKELIRRQDAEAVKAKRDPKVDYMVVYMPSMFRWRVIALITVIWLLGAISAGVFVAGPILVGRGIFQLFVPQEVHDGYSFLVGFYLLWGCFLVTNAVDRLDKRRQRARYHRPRGDLFLLAAKRGLLWTTKISYMIVMFGVILPPLLAIVMELYILLPLRFLFQPNLVPTIRLVDSWALGLMYTKIVVQVFRFRRGPQEHRVADGVQHIIFAGWSNPDPWRVSRDVIGPLLVGLGGMILMPLGTFKLAVYLFPSLRALDNRFVFQHVYSGIFIVIGAVSSASGLTQRLASWSQTIRDKEFLVELRLRNHEPDVKEKPETTPSPPQLPP</sequence>
<feature type="transmembrane region" description="Helical" evidence="14">
    <location>
        <begin position="1240"/>
        <end position="1265"/>
    </location>
</feature>
<evidence type="ECO:0000259" key="15">
    <source>
        <dbReference type="PROSITE" id="PS51292"/>
    </source>
</evidence>
<keyword evidence="12 14" id="KW-0472">Membrane</keyword>
<evidence type="ECO:0000256" key="13">
    <source>
        <dbReference type="SAM" id="MobiDB-lite"/>
    </source>
</evidence>
<feature type="compositionally biased region" description="Polar residues" evidence="13">
    <location>
        <begin position="305"/>
        <end position="317"/>
    </location>
</feature>
<keyword evidence="10" id="KW-0862">Zinc</keyword>
<gene>
    <name evidence="16" type="ORF">BDV98DRAFT_48311</name>
</gene>
<feature type="transmembrane region" description="Helical" evidence="14">
    <location>
        <begin position="804"/>
        <end position="825"/>
    </location>
</feature>
<evidence type="ECO:0000256" key="8">
    <source>
        <dbReference type="ARBA" id="ARBA00022771"/>
    </source>
</evidence>